<reference evidence="2 3" key="1">
    <citation type="journal article" date="2018" name="G3 (Bethesda)">
        <title>A High-Quality Reference Genome for the Invasive Mosquitofish Gambusia affinis Using a Chicago Library.</title>
        <authorList>
            <person name="Hoffberg S.L."/>
            <person name="Troendle N.J."/>
            <person name="Glenn T.C."/>
            <person name="Mahmud O."/>
            <person name="Louha S."/>
            <person name="Chalopin D."/>
            <person name="Bennetzen J.L."/>
            <person name="Mauricio R."/>
        </authorList>
    </citation>
    <scope>NUCLEOTIDE SEQUENCE [LARGE SCALE GENOMIC DNA]</scope>
    <source>
        <strain evidence="2">NE01/NJP1002.9</strain>
        <tissue evidence="2">Muscle</tissue>
    </source>
</reference>
<comment type="caution">
    <text evidence="2">The sequence shown here is derived from an EMBL/GenBank/DDBJ whole genome shotgun (WGS) entry which is preliminary data.</text>
</comment>
<dbReference type="AlphaFoldDB" id="A0A315VR33"/>
<proteinExistence type="predicted"/>
<evidence type="ECO:0000256" key="1">
    <source>
        <dbReference type="SAM" id="MobiDB-lite"/>
    </source>
</evidence>
<feature type="region of interest" description="Disordered" evidence="1">
    <location>
        <begin position="1"/>
        <end position="86"/>
    </location>
</feature>
<protein>
    <submittedName>
        <fullName evidence="2">Uncharacterized protein</fullName>
    </submittedName>
</protein>
<feature type="compositionally biased region" description="Polar residues" evidence="1">
    <location>
        <begin position="61"/>
        <end position="72"/>
    </location>
</feature>
<accession>A0A315VR33</accession>
<feature type="compositionally biased region" description="Basic and acidic residues" evidence="1">
    <location>
        <begin position="9"/>
        <end position="19"/>
    </location>
</feature>
<dbReference type="Proteomes" id="UP000250572">
    <property type="component" value="Unassembled WGS sequence"/>
</dbReference>
<organism evidence="2 3">
    <name type="scientific">Gambusia affinis</name>
    <name type="common">Western mosquitofish</name>
    <name type="synonym">Heterandria affinis</name>
    <dbReference type="NCBI Taxonomy" id="33528"/>
    <lineage>
        <taxon>Eukaryota</taxon>
        <taxon>Metazoa</taxon>
        <taxon>Chordata</taxon>
        <taxon>Craniata</taxon>
        <taxon>Vertebrata</taxon>
        <taxon>Euteleostomi</taxon>
        <taxon>Actinopterygii</taxon>
        <taxon>Neopterygii</taxon>
        <taxon>Teleostei</taxon>
        <taxon>Neoteleostei</taxon>
        <taxon>Acanthomorphata</taxon>
        <taxon>Ovalentaria</taxon>
        <taxon>Atherinomorphae</taxon>
        <taxon>Cyprinodontiformes</taxon>
        <taxon>Poeciliidae</taxon>
        <taxon>Poeciliinae</taxon>
        <taxon>Gambusia</taxon>
    </lineage>
</organism>
<evidence type="ECO:0000313" key="2">
    <source>
        <dbReference type="EMBL" id="PWA25533.1"/>
    </source>
</evidence>
<gene>
    <name evidence="2" type="ORF">CCH79_00020600</name>
</gene>
<evidence type="ECO:0000313" key="3">
    <source>
        <dbReference type="Proteomes" id="UP000250572"/>
    </source>
</evidence>
<keyword evidence="3" id="KW-1185">Reference proteome</keyword>
<name>A0A315VR33_GAMAF</name>
<sequence>MRRRSSLTAEKDNDPELKQRPGRAAAHPATRGRQGPGEEPGMGKRPFRSLGGTSEDKETISGKTGQTGSSETVELVGLEGQTGDTVGHSETLWDMFLSLDVDTERAQTKDAVLS</sequence>
<dbReference type="EMBL" id="NHOQ01001259">
    <property type="protein sequence ID" value="PWA25533.1"/>
    <property type="molecule type" value="Genomic_DNA"/>
</dbReference>